<protein>
    <submittedName>
        <fullName evidence="1">Uncharacterized protein</fullName>
    </submittedName>
</protein>
<keyword evidence="2" id="KW-1185">Reference proteome</keyword>
<dbReference type="HOGENOM" id="CLU_1845072_0_0_1"/>
<evidence type="ECO:0000313" key="2">
    <source>
        <dbReference type="Proteomes" id="UP000003163"/>
    </source>
</evidence>
<dbReference type="InParanoid" id="J9DKC9"/>
<dbReference type="VEuPathDB" id="MicrosporidiaDB:EDEG_03683"/>
<sequence>MWMIQLFLKSYTVLSTFSNMYKMENKTVQKNFINLNDDEIYLQNRLDKFRNDAKLLIGTLSKWNFNFNTFVNECISTTDFEAKLENKEKVINLLFDIQNIIKNSKELADSVSIFTLKTTNIFKFLNENHIHKNLILKRL</sequence>
<organism evidence="1 2">
    <name type="scientific">Edhazardia aedis (strain USNM 41457)</name>
    <name type="common">Microsporidian parasite</name>
    <dbReference type="NCBI Taxonomy" id="1003232"/>
    <lineage>
        <taxon>Eukaryota</taxon>
        <taxon>Fungi</taxon>
        <taxon>Fungi incertae sedis</taxon>
        <taxon>Microsporidia</taxon>
        <taxon>Edhazardia</taxon>
    </lineage>
</organism>
<gene>
    <name evidence="1" type="ORF">EDEG_03683</name>
</gene>
<dbReference type="Proteomes" id="UP000003163">
    <property type="component" value="Unassembled WGS sequence"/>
</dbReference>
<reference evidence="2" key="2">
    <citation type="submission" date="2015-07" db="EMBL/GenBank/DDBJ databases">
        <title>Contrasting host-pathogen interactions and genome evolution in two generalist and specialist microsporidian pathogens of mosquitoes.</title>
        <authorList>
            <consortium name="The Broad Institute Genomics Platform"/>
            <consortium name="The Broad Institute Genome Sequencing Center for Infectious Disease"/>
            <person name="Cuomo C.A."/>
            <person name="Sanscrainte N.D."/>
            <person name="Goldberg J.M."/>
            <person name="Heiman D."/>
            <person name="Young S."/>
            <person name="Zeng Q."/>
            <person name="Becnel J.J."/>
            <person name="Birren B.W."/>
        </authorList>
    </citation>
    <scope>NUCLEOTIDE SEQUENCE [LARGE SCALE GENOMIC DNA]</scope>
    <source>
        <strain evidence="2">USNM 41457</strain>
    </source>
</reference>
<dbReference type="EMBL" id="AFBI03000109">
    <property type="protein sequence ID" value="EJW01837.1"/>
    <property type="molecule type" value="Genomic_DNA"/>
</dbReference>
<dbReference type="AlphaFoldDB" id="J9DKC9"/>
<name>J9DKC9_EDHAE</name>
<evidence type="ECO:0000313" key="1">
    <source>
        <dbReference type="EMBL" id="EJW01837.1"/>
    </source>
</evidence>
<comment type="caution">
    <text evidence="1">The sequence shown here is derived from an EMBL/GenBank/DDBJ whole genome shotgun (WGS) entry which is preliminary data.</text>
</comment>
<proteinExistence type="predicted"/>
<reference evidence="1 2" key="1">
    <citation type="submission" date="2011-08" db="EMBL/GenBank/DDBJ databases">
        <authorList>
            <person name="Liu Z.J."/>
            <person name="Shi F.L."/>
            <person name="Lu J.Q."/>
            <person name="Li M."/>
            <person name="Wang Z.L."/>
        </authorList>
    </citation>
    <scope>NUCLEOTIDE SEQUENCE [LARGE SCALE GENOMIC DNA]</scope>
    <source>
        <strain evidence="1 2">USNM 41457</strain>
    </source>
</reference>
<accession>J9DKC9</accession>